<gene>
    <name evidence="2" type="ORF">S12H4_46589</name>
</gene>
<reference evidence="2" key="1">
    <citation type="journal article" date="2014" name="Front. Microbiol.">
        <title>High frequency of phylogenetically diverse reductive dehalogenase-homologous genes in deep subseafloor sedimentary metagenomes.</title>
        <authorList>
            <person name="Kawai M."/>
            <person name="Futagami T."/>
            <person name="Toyoda A."/>
            <person name="Takaki Y."/>
            <person name="Nishi S."/>
            <person name="Hori S."/>
            <person name="Arai W."/>
            <person name="Tsubouchi T."/>
            <person name="Morono Y."/>
            <person name="Uchiyama I."/>
            <person name="Ito T."/>
            <person name="Fujiyama A."/>
            <person name="Inagaki F."/>
            <person name="Takami H."/>
        </authorList>
    </citation>
    <scope>NUCLEOTIDE SEQUENCE</scope>
    <source>
        <strain evidence="2">Expedition CK06-06</strain>
    </source>
</reference>
<sequence length="252" mass="27457">MRERGDLIEISAKFTDPQKATAIANAWAESYASYVNGLYSGILQSPAELQVQADAARKEYEEKQRAWEDFVSSNRIDELSRQIADKKLLCNIKSLREQIKAGSSSSASAAANSLALILLEAKAFTSLPGELQVSLDRLSGLNVSLDDIDALISTLETRSGGTRGQSISELREEILQLRGELEQETAKQRELKNSRDIAWETCTTLDSKAAEVRVATLAQDVVVRVAVVAVVPESPVAPRRAMNITIALVLGL</sequence>
<dbReference type="EMBL" id="BARW01028924">
    <property type="protein sequence ID" value="GAJ04046.1"/>
    <property type="molecule type" value="Genomic_DNA"/>
</dbReference>
<dbReference type="PANTHER" id="PTHR32309">
    <property type="entry name" value="TYROSINE-PROTEIN KINASE"/>
    <property type="match status" value="1"/>
</dbReference>
<dbReference type="InterPro" id="IPR050445">
    <property type="entry name" value="Bact_polysacc_biosynth/exp"/>
</dbReference>
<evidence type="ECO:0000313" key="2">
    <source>
        <dbReference type="EMBL" id="GAJ04046.1"/>
    </source>
</evidence>
<accession>X1UVY8</accession>
<proteinExistence type="predicted"/>
<dbReference type="PANTHER" id="PTHR32309:SF13">
    <property type="entry name" value="FERRIC ENTEROBACTIN TRANSPORT PROTEIN FEPE"/>
    <property type="match status" value="1"/>
</dbReference>
<feature type="non-terminal residue" evidence="2">
    <location>
        <position position="252"/>
    </location>
</feature>
<organism evidence="2">
    <name type="scientific">marine sediment metagenome</name>
    <dbReference type="NCBI Taxonomy" id="412755"/>
    <lineage>
        <taxon>unclassified sequences</taxon>
        <taxon>metagenomes</taxon>
        <taxon>ecological metagenomes</taxon>
    </lineage>
</organism>
<evidence type="ECO:0000256" key="1">
    <source>
        <dbReference type="SAM" id="Coils"/>
    </source>
</evidence>
<evidence type="ECO:0008006" key="3">
    <source>
        <dbReference type="Google" id="ProtNLM"/>
    </source>
</evidence>
<feature type="coiled-coil region" evidence="1">
    <location>
        <begin position="167"/>
        <end position="194"/>
    </location>
</feature>
<dbReference type="GO" id="GO:0005886">
    <property type="term" value="C:plasma membrane"/>
    <property type="evidence" value="ECO:0007669"/>
    <property type="project" value="TreeGrafter"/>
</dbReference>
<dbReference type="GO" id="GO:0004713">
    <property type="term" value="F:protein tyrosine kinase activity"/>
    <property type="evidence" value="ECO:0007669"/>
    <property type="project" value="TreeGrafter"/>
</dbReference>
<name>X1UVY8_9ZZZZ</name>
<keyword evidence="1" id="KW-0175">Coiled coil</keyword>
<protein>
    <recommendedName>
        <fullName evidence="3">Tyrosine kinase G-rich domain-containing protein</fullName>
    </recommendedName>
</protein>
<dbReference type="AlphaFoldDB" id="X1UVY8"/>
<comment type="caution">
    <text evidence="2">The sequence shown here is derived from an EMBL/GenBank/DDBJ whole genome shotgun (WGS) entry which is preliminary data.</text>
</comment>